<feature type="region of interest" description="Disordered" evidence="1">
    <location>
        <begin position="62"/>
        <end position="89"/>
    </location>
</feature>
<comment type="caution">
    <text evidence="2">The sequence shown here is derived from an EMBL/GenBank/DDBJ whole genome shotgun (WGS) entry which is preliminary data.</text>
</comment>
<dbReference type="EMBL" id="AOFQ01000011">
    <property type="protein sequence ID" value="ESR00698.1"/>
    <property type="molecule type" value="Genomic_DNA"/>
</dbReference>
<accession>V4QFY5</accession>
<name>V4QFY5_STUCH</name>
<sequence length="89" mass="9376">MVSPEDPIDTTSSAAAADLIQVLDLPAALSRRLERAQVVDLVVHADKLLWLRVPVGLQDALEGGQGVGAARSPGRARTRPLDGLEGRKA</sequence>
<feature type="compositionally biased region" description="Basic and acidic residues" evidence="1">
    <location>
        <begin position="79"/>
        <end position="89"/>
    </location>
</feature>
<organism evidence="2 3">
    <name type="scientific">Stutzerimonas chloritidismutans AW-1</name>
    <dbReference type="NCBI Taxonomy" id="1263865"/>
    <lineage>
        <taxon>Bacteria</taxon>
        <taxon>Pseudomonadati</taxon>
        <taxon>Pseudomonadota</taxon>
        <taxon>Gammaproteobacteria</taxon>
        <taxon>Pseudomonadales</taxon>
        <taxon>Pseudomonadaceae</taxon>
        <taxon>Stutzerimonas</taxon>
    </lineage>
</organism>
<evidence type="ECO:0000256" key="1">
    <source>
        <dbReference type="SAM" id="MobiDB-lite"/>
    </source>
</evidence>
<evidence type="ECO:0000313" key="2">
    <source>
        <dbReference type="EMBL" id="ESR00698.1"/>
    </source>
</evidence>
<dbReference type="Proteomes" id="UP000017822">
    <property type="component" value="Unassembled WGS sequence"/>
</dbReference>
<gene>
    <name evidence="2" type="ORF">F753_04155</name>
</gene>
<dbReference type="AlphaFoldDB" id="V4QFY5"/>
<evidence type="ECO:0000313" key="3">
    <source>
        <dbReference type="Proteomes" id="UP000017822"/>
    </source>
</evidence>
<reference evidence="2 3" key="1">
    <citation type="submission" date="2013-07" db="EMBL/GenBank/DDBJ databases">
        <authorList>
            <person name="Schaap P.J."/>
            <person name="Mehboob F."/>
            <person name="Oosterkamp M.J."/>
            <person name="de Vos W.M."/>
            <person name="Stams A.J.M."/>
            <person name="Koehorst J.J."/>
        </authorList>
    </citation>
    <scope>NUCLEOTIDE SEQUENCE [LARGE SCALE GENOMIC DNA]</scope>
    <source>
        <strain evidence="2 3">AW-1</strain>
    </source>
</reference>
<protein>
    <submittedName>
        <fullName evidence="2">Uncharacterized protein</fullName>
    </submittedName>
</protein>
<proteinExistence type="predicted"/>